<dbReference type="Proteomes" id="UP000036367">
    <property type="component" value="Unassembled WGS sequence"/>
</dbReference>
<reference evidence="2" key="1">
    <citation type="submission" date="2015-05" db="EMBL/GenBank/DDBJ databases">
        <title>Permanent draft genome of Rhodopirellula islandicus K833.</title>
        <authorList>
            <person name="Kizina J."/>
            <person name="Richter M."/>
            <person name="Glockner F.O."/>
            <person name="Harder J."/>
        </authorList>
    </citation>
    <scope>NUCLEOTIDE SEQUENCE [LARGE SCALE GENOMIC DNA]</scope>
    <source>
        <strain evidence="2">K833</strain>
    </source>
</reference>
<dbReference type="OrthoDB" id="287056at2"/>
<proteinExistence type="predicted"/>
<name>A0A0J1BLM9_RHOIS</name>
<feature type="compositionally biased region" description="Polar residues" evidence="1">
    <location>
        <begin position="42"/>
        <end position="62"/>
    </location>
</feature>
<sequence>MSRVLFPFVVAVLLAGVSTPRSVEASCGDWLQHSGSTSIVAAQPSSMRISEGGNSESGTQQNRHLEMAQQGLPSQRLPSRGLPSQSVPAKPCDGPLCGQLPVLPIPAPMIPVAERPHHDAVWKAGAESVRLGEFLCRSQEDSMDVQPGFSLGIDRPPQMTLSQA</sequence>
<dbReference type="AlphaFoldDB" id="A0A0J1BLM9"/>
<accession>A0A0J1BLM9</accession>
<dbReference type="RefSeq" id="WP_047812569.1">
    <property type="nucleotide sequence ID" value="NZ_LECT01000006.1"/>
</dbReference>
<feature type="compositionally biased region" description="Polar residues" evidence="1">
    <location>
        <begin position="71"/>
        <end position="87"/>
    </location>
</feature>
<evidence type="ECO:0000313" key="3">
    <source>
        <dbReference type="Proteomes" id="UP000036367"/>
    </source>
</evidence>
<dbReference type="PATRIC" id="fig|595434.4.peg.478"/>
<keyword evidence="3" id="KW-1185">Reference proteome</keyword>
<keyword evidence="2" id="KW-0812">Transmembrane</keyword>
<dbReference type="EMBL" id="LECT01000006">
    <property type="protein sequence ID" value="KLU07416.1"/>
    <property type="molecule type" value="Genomic_DNA"/>
</dbReference>
<evidence type="ECO:0000313" key="2">
    <source>
        <dbReference type="EMBL" id="KLU07416.1"/>
    </source>
</evidence>
<comment type="caution">
    <text evidence="2">The sequence shown here is derived from an EMBL/GenBank/DDBJ whole genome shotgun (WGS) entry which is preliminary data.</text>
</comment>
<organism evidence="2 3">
    <name type="scientific">Rhodopirellula islandica</name>
    <dbReference type="NCBI Taxonomy" id="595434"/>
    <lineage>
        <taxon>Bacteria</taxon>
        <taxon>Pseudomonadati</taxon>
        <taxon>Planctomycetota</taxon>
        <taxon>Planctomycetia</taxon>
        <taxon>Pirellulales</taxon>
        <taxon>Pirellulaceae</taxon>
        <taxon>Rhodopirellula</taxon>
    </lineage>
</organism>
<evidence type="ECO:0000256" key="1">
    <source>
        <dbReference type="SAM" id="MobiDB-lite"/>
    </source>
</evidence>
<gene>
    <name evidence="2" type="ORF">RISK_000494</name>
</gene>
<protein>
    <submittedName>
        <fullName evidence="2">Transmembrane protein</fullName>
    </submittedName>
</protein>
<feature type="region of interest" description="Disordered" evidence="1">
    <location>
        <begin position="42"/>
        <end position="89"/>
    </location>
</feature>
<keyword evidence="2" id="KW-0472">Membrane</keyword>